<keyword evidence="6" id="KW-1185">Reference proteome</keyword>
<comment type="cofactor">
    <cofactor evidence="4">
        <name>Mg(2+)</name>
        <dbReference type="ChEBI" id="CHEBI:18420"/>
    </cofactor>
</comment>
<dbReference type="GO" id="GO:0007165">
    <property type="term" value="P:signal transduction"/>
    <property type="evidence" value="ECO:0007669"/>
    <property type="project" value="TreeGrafter"/>
</dbReference>
<protein>
    <submittedName>
        <fullName evidence="5">3'(2'),5'-bisphosphate nucleotidase CysQ</fullName>
    </submittedName>
</protein>
<sequence length="260" mass="27769">MRADLDLLANAARDAGALALTYFRRDPERWMKEGNSVVTEADIAVDDFLRDRLMTARPDHGWISEESEDDAARLGCARVFVVDPIDGTKAFVDGRPDWTVSLAIAEAGRPVAAALFAPVHDELFLASAGAGASLNGAPVAPSSHEGLQGALIAGSKNVLSDTFLAATGINRARFIPSLAYRLALVGDGRIDGAAARPDAYDWDLAAADLIVHEAGGLMTDIDGRQIRYNEKRLRHPALVAAAAGVHEALRQRIASSVRHR</sequence>
<dbReference type="PANTHER" id="PTHR20854:SF4">
    <property type="entry name" value="INOSITOL-1-MONOPHOSPHATASE-RELATED"/>
    <property type="match status" value="1"/>
</dbReference>
<feature type="binding site" evidence="4">
    <location>
        <position position="65"/>
    </location>
    <ligand>
        <name>Mg(2+)</name>
        <dbReference type="ChEBI" id="CHEBI:18420"/>
        <label>1</label>
        <note>catalytic</note>
    </ligand>
</feature>
<gene>
    <name evidence="5" type="ORF">CH339_08075</name>
</gene>
<dbReference type="Proteomes" id="UP000249299">
    <property type="component" value="Unassembled WGS sequence"/>
</dbReference>
<dbReference type="InterPro" id="IPR000760">
    <property type="entry name" value="Inositol_monophosphatase-like"/>
</dbReference>
<dbReference type="PANTHER" id="PTHR20854">
    <property type="entry name" value="INOSITOL MONOPHOSPHATASE"/>
    <property type="match status" value="1"/>
</dbReference>
<evidence type="ECO:0000313" key="6">
    <source>
        <dbReference type="Proteomes" id="UP000249299"/>
    </source>
</evidence>
<dbReference type="Gene3D" id="3.40.190.80">
    <property type="match status" value="1"/>
</dbReference>
<comment type="similarity">
    <text evidence="1">Belongs to the inositol monophosphatase superfamily.</text>
</comment>
<dbReference type="GO" id="GO:0008934">
    <property type="term" value="F:inositol monophosphate 1-phosphatase activity"/>
    <property type="evidence" value="ECO:0007669"/>
    <property type="project" value="TreeGrafter"/>
</dbReference>
<dbReference type="RefSeq" id="WP_111433837.1">
    <property type="nucleotide sequence ID" value="NZ_JACIGG010000013.1"/>
</dbReference>
<evidence type="ECO:0000256" key="2">
    <source>
        <dbReference type="ARBA" id="ARBA00022723"/>
    </source>
</evidence>
<dbReference type="PROSITE" id="PS00630">
    <property type="entry name" value="IMP_2"/>
    <property type="match status" value="1"/>
</dbReference>
<keyword evidence="2 4" id="KW-0479">Metal-binding</keyword>
<feature type="binding site" evidence="4">
    <location>
        <position position="86"/>
    </location>
    <ligand>
        <name>Mg(2+)</name>
        <dbReference type="ChEBI" id="CHEBI:18420"/>
        <label>1</label>
        <note>catalytic</note>
    </ligand>
</feature>
<dbReference type="Gene3D" id="3.30.540.10">
    <property type="entry name" value="Fructose-1,6-Bisphosphatase, subunit A, domain 1"/>
    <property type="match status" value="1"/>
</dbReference>
<proteinExistence type="inferred from homology"/>
<dbReference type="OrthoDB" id="9785695at2"/>
<feature type="binding site" evidence="4">
    <location>
        <position position="83"/>
    </location>
    <ligand>
        <name>Mg(2+)</name>
        <dbReference type="ChEBI" id="CHEBI:18420"/>
        <label>1</label>
        <note>catalytic</note>
    </ligand>
</feature>
<comment type="caution">
    <text evidence="5">The sequence shown here is derived from an EMBL/GenBank/DDBJ whole genome shotgun (WGS) entry which is preliminary data.</text>
</comment>
<accession>A0A327JY92</accession>
<evidence type="ECO:0000256" key="3">
    <source>
        <dbReference type="ARBA" id="ARBA00022842"/>
    </source>
</evidence>
<evidence type="ECO:0000256" key="4">
    <source>
        <dbReference type="PIRSR" id="PIRSR600760-2"/>
    </source>
</evidence>
<feature type="binding site" evidence="4">
    <location>
        <position position="203"/>
    </location>
    <ligand>
        <name>Mg(2+)</name>
        <dbReference type="ChEBI" id="CHEBI:18420"/>
        <label>1</label>
        <note>catalytic</note>
    </ligand>
</feature>
<dbReference type="PRINTS" id="PR00377">
    <property type="entry name" value="IMPHPHTASES"/>
</dbReference>
<name>A0A327JY92_9HYPH</name>
<evidence type="ECO:0000313" key="5">
    <source>
        <dbReference type="EMBL" id="RAI28048.1"/>
    </source>
</evidence>
<dbReference type="GO" id="GO:0046854">
    <property type="term" value="P:phosphatidylinositol phosphate biosynthetic process"/>
    <property type="evidence" value="ECO:0007669"/>
    <property type="project" value="InterPro"/>
</dbReference>
<dbReference type="GO" id="GO:0046872">
    <property type="term" value="F:metal ion binding"/>
    <property type="evidence" value="ECO:0007669"/>
    <property type="project" value="UniProtKB-KW"/>
</dbReference>
<dbReference type="CDD" id="cd01638">
    <property type="entry name" value="CysQ"/>
    <property type="match status" value="1"/>
</dbReference>
<evidence type="ECO:0000256" key="1">
    <source>
        <dbReference type="ARBA" id="ARBA00009759"/>
    </source>
</evidence>
<reference evidence="5 6" key="1">
    <citation type="submission" date="2017-07" db="EMBL/GenBank/DDBJ databases">
        <title>Draft Genome Sequences of Select Purple Nonsulfur Bacteria.</title>
        <authorList>
            <person name="Lasarre B."/>
            <person name="Mckinlay J.B."/>
        </authorList>
    </citation>
    <scope>NUCLEOTIDE SEQUENCE [LARGE SCALE GENOMIC DNA]</scope>
    <source>
        <strain evidence="5 6">DSM 11290</strain>
    </source>
</reference>
<dbReference type="EMBL" id="NPEV01000012">
    <property type="protein sequence ID" value="RAI28048.1"/>
    <property type="molecule type" value="Genomic_DNA"/>
</dbReference>
<dbReference type="GO" id="GO:0006020">
    <property type="term" value="P:inositol metabolic process"/>
    <property type="evidence" value="ECO:0007669"/>
    <property type="project" value="TreeGrafter"/>
</dbReference>
<feature type="binding site" evidence="4">
    <location>
        <position position="85"/>
    </location>
    <ligand>
        <name>Mg(2+)</name>
        <dbReference type="ChEBI" id="CHEBI:18420"/>
        <label>1</label>
        <note>catalytic</note>
    </ligand>
</feature>
<dbReference type="InterPro" id="IPR020550">
    <property type="entry name" value="Inositol_monophosphatase_CS"/>
</dbReference>
<keyword evidence="3 4" id="KW-0460">Magnesium</keyword>
<dbReference type="AlphaFoldDB" id="A0A327JY92"/>
<organism evidence="5 6">
    <name type="scientific">Rhodobium orientis</name>
    <dbReference type="NCBI Taxonomy" id="34017"/>
    <lineage>
        <taxon>Bacteria</taxon>
        <taxon>Pseudomonadati</taxon>
        <taxon>Pseudomonadota</taxon>
        <taxon>Alphaproteobacteria</taxon>
        <taxon>Hyphomicrobiales</taxon>
        <taxon>Rhodobiaceae</taxon>
        <taxon>Rhodobium</taxon>
    </lineage>
</organism>
<dbReference type="SUPFAM" id="SSF56655">
    <property type="entry name" value="Carbohydrate phosphatase"/>
    <property type="match status" value="1"/>
</dbReference>
<dbReference type="Pfam" id="PF00459">
    <property type="entry name" value="Inositol_P"/>
    <property type="match status" value="1"/>
</dbReference>